<sequence>MRSIQKQINHPRQMDKTKINKAYKSIGAENKSVRINDLKDLKKNSPHPDRQYNLHSLSWYYSWTSDLFTEEKALMIILVLMWQSAPWFLQLISDMAPEICGINGLFSCNFLSIEMLESLTNPDLKIYKHQILG</sequence>
<protein>
    <submittedName>
        <fullName evidence="1">Uncharacterized protein</fullName>
    </submittedName>
</protein>
<proteinExistence type="predicted"/>
<dbReference type="AlphaFoldDB" id="A0A8H3LAK0"/>
<dbReference type="Proteomes" id="UP000615446">
    <property type="component" value="Unassembled WGS sequence"/>
</dbReference>
<organism evidence="1 2">
    <name type="scientific">Rhizophagus clarus</name>
    <dbReference type="NCBI Taxonomy" id="94130"/>
    <lineage>
        <taxon>Eukaryota</taxon>
        <taxon>Fungi</taxon>
        <taxon>Fungi incertae sedis</taxon>
        <taxon>Mucoromycota</taxon>
        <taxon>Glomeromycotina</taxon>
        <taxon>Glomeromycetes</taxon>
        <taxon>Glomerales</taxon>
        <taxon>Glomeraceae</taxon>
        <taxon>Rhizophagus</taxon>
    </lineage>
</organism>
<dbReference type="EMBL" id="BLAL01000059">
    <property type="protein sequence ID" value="GES82258.1"/>
    <property type="molecule type" value="Genomic_DNA"/>
</dbReference>
<reference evidence="1" key="1">
    <citation type="submission" date="2019-10" db="EMBL/GenBank/DDBJ databases">
        <title>Conservation and host-specific expression of non-tandemly repeated heterogenous ribosome RNA gene in arbuscular mycorrhizal fungi.</title>
        <authorList>
            <person name="Maeda T."/>
            <person name="Kobayashi Y."/>
            <person name="Nakagawa T."/>
            <person name="Ezawa T."/>
            <person name="Yamaguchi K."/>
            <person name="Bino T."/>
            <person name="Nishimoto Y."/>
            <person name="Shigenobu S."/>
            <person name="Kawaguchi M."/>
        </authorList>
    </citation>
    <scope>NUCLEOTIDE SEQUENCE</scope>
    <source>
        <strain evidence="1">HR1</strain>
    </source>
</reference>
<name>A0A8H3LAK0_9GLOM</name>
<gene>
    <name evidence="1" type="ORF">RCL2_000947400</name>
</gene>
<evidence type="ECO:0000313" key="1">
    <source>
        <dbReference type="EMBL" id="GES82258.1"/>
    </source>
</evidence>
<evidence type="ECO:0000313" key="2">
    <source>
        <dbReference type="Proteomes" id="UP000615446"/>
    </source>
</evidence>
<accession>A0A8H3LAK0</accession>
<comment type="caution">
    <text evidence="1">The sequence shown here is derived from an EMBL/GenBank/DDBJ whole genome shotgun (WGS) entry which is preliminary data.</text>
</comment>